<dbReference type="InterPro" id="IPR036181">
    <property type="entry name" value="MIT_dom_sf"/>
</dbReference>
<evidence type="ECO:0000313" key="1">
    <source>
        <dbReference type="Ensembl" id="ENSSTUP00000020386.1"/>
    </source>
</evidence>
<reference evidence="1" key="2">
    <citation type="submission" date="2025-09" db="UniProtKB">
        <authorList>
            <consortium name="Ensembl"/>
        </authorList>
    </citation>
    <scope>IDENTIFICATION</scope>
</reference>
<evidence type="ECO:0000313" key="2">
    <source>
        <dbReference type="Proteomes" id="UP000472277"/>
    </source>
</evidence>
<protein>
    <submittedName>
        <fullName evidence="1">Uncharacterized protein</fullName>
    </submittedName>
</protein>
<dbReference type="GeneTree" id="ENSGT01110000271328"/>
<dbReference type="SUPFAM" id="SSF116846">
    <property type="entry name" value="MIT domain"/>
    <property type="match status" value="1"/>
</dbReference>
<name>A0A673XJ19_SALTR</name>
<accession>A0A673XJ19</accession>
<dbReference type="Gene3D" id="1.20.58.80">
    <property type="entry name" value="Phosphotransferase system, lactose/cellobiose-type IIA subunit"/>
    <property type="match status" value="1"/>
</dbReference>
<sequence length="72" mass="8147">DLQRGSLVWRPAISVLMRAVVLDQSSHFQETLMCYQESIQLLMDVQKGNTHTHSQLGMGDICFTDLLVCPQL</sequence>
<dbReference type="Ensembl" id="ENSSTUT00000021430.1">
    <property type="protein sequence ID" value="ENSSTUP00000020386.1"/>
    <property type="gene ID" value="ENSSTUG00000009057.1"/>
</dbReference>
<keyword evidence="2" id="KW-1185">Reference proteome</keyword>
<dbReference type="InParanoid" id="A0A673XJ19"/>
<proteinExistence type="predicted"/>
<dbReference type="AlphaFoldDB" id="A0A673XJ19"/>
<reference evidence="1" key="1">
    <citation type="submission" date="2025-08" db="UniProtKB">
        <authorList>
            <consortium name="Ensembl"/>
        </authorList>
    </citation>
    <scope>IDENTIFICATION</scope>
</reference>
<organism evidence="1 2">
    <name type="scientific">Salmo trutta</name>
    <name type="common">Brown trout</name>
    <dbReference type="NCBI Taxonomy" id="8032"/>
    <lineage>
        <taxon>Eukaryota</taxon>
        <taxon>Metazoa</taxon>
        <taxon>Chordata</taxon>
        <taxon>Craniata</taxon>
        <taxon>Vertebrata</taxon>
        <taxon>Euteleostomi</taxon>
        <taxon>Actinopterygii</taxon>
        <taxon>Neopterygii</taxon>
        <taxon>Teleostei</taxon>
        <taxon>Protacanthopterygii</taxon>
        <taxon>Salmoniformes</taxon>
        <taxon>Salmonidae</taxon>
        <taxon>Salmoninae</taxon>
        <taxon>Salmo</taxon>
    </lineage>
</organism>
<dbReference type="Proteomes" id="UP000472277">
    <property type="component" value="Chromosome 24"/>
</dbReference>